<evidence type="ECO:0000313" key="1">
    <source>
        <dbReference type="EMBL" id="SJL04977.1"/>
    </source>
</evidence>
<gene>
    <name evidence="1" type="ORF">ARMOST_08348</name>
</gene>
<keyword evidence="2" id="KW-1185">Reference proteome</keyword>
<proteinExistence type="predicted"/>
<protein>
    <submittedName>
        <fullName evidence="1">Uncharacterized protein</fullName>
    </submittedName>
</protein>
<sequence length="108" mass="12161">MIACSMLADVFAKRVPAAYAVFLEKQCLEFLETARFMWNQFMSSASAVLDFSPGYTDWFEVIDATTLQQHVDHVYEPQNLFTVCSIPVIQEGERIDRTGAALSARSCL</sequence>
<dbReference type="AlphaFoldDB" id="A0A284R8B8"/>
<evidence type="ECO:0000313" key="2">
    <source>
        <dbReference type="Proteomes" id="UP000219338"/>
    </source>
</evidence>
<organism evidence="1 2">
    <name type="scientific">Armillaria ostoyae</name>
    <name type="common">Armillaria root rot fungus</name>
    <dbReference type="NCBI Taxonomy" id="47428"/>
    <lineage>
        <taxon>Eukaryota</taxon>
        <taxon>Fungi</taxon>
        <taxon>Dikarya</taxon>
        <taxon>Basidiomycota</taxon>
        <taxon>Agaricomycotina</taxon>
        <taxon>Agaricomycetes</taxon>
        <taxon>Agaricomycetidae</taxon>
        <taxon>Agaricales</taxon>
        <taxon>Marasmiineae</taxon>
        <taxon>Physalacriaceae</taxon>
        <taxon>Armillaria</taxon>
    </lineage>
</organism>
<accession>A0A284R8B8</accession>
<dbReference type="EMBL" id="FUEG01000005">
    <property type="protein sequence ID" value="SJL04977.1"/>
    <property type="molecule type" value="Genomic_DNA"/>
</dbReference>
<name>A0A284R8B8_ARMOS</name>
<reference evidence="2" key="1">
    <citation type="journal article" date="2017" name="Nat. Ecol. Evol.">
        <title>Genome expansion and lineage-specific genetic innovations in the forest pathogenic fungi Armillaria.</title>
        <authorList>
            <person name="Sipos G."/>
            <person name="Prasanna A.N."/>
            <person name="Walter M.C."/>
            <person name="O'Connor E."/>
            <person name="Balint B."/>
            <person name="Krizsan K."/>
            <person name="Kiss B."/>
            <person name="Hess J."/>
            <person name="Varga T."/>
            <person name="Slot J."/>
            <person name="Riley R."/>
            <person name="Boka B."/>
            <person name="Rigling D."/>
            <person name="Barry K."/>
            <person name="Lee J."/>
            <person name="Mihaltcheva S."/>
            <person name="LaButti K."/>
            <person name="Lipzen A."/>
            <person name="Waldron R."/>
            <person name="Moloney N.M."/>
            <person name="Sperisen C."/>
            <person name="Kredics L."/>
            <person name="Vagvoelgyi C."/>
            <person name="Patrignani A."/>
            <person name="Fitzpatrick D."/>
            <person name="Nagy I."/>
            <person name="Doyle S."/>
            <person name="Anderson J.B."/>
            <person name="Grigoriev I.V."/>
            <person name="Gueldener U."/>
            <person name="Muensterkoetter M."/>
            <person name="Nagy L.G."/>
        </authorList>
    </citation>
    <scope>NUCLEOTIDE SEQUENCE [LARGE SCALE GENOMIC DNA]</scope>
    <source>
        <strain evidence="2">C18/9</strain>
    </source>
</reference>
<dbReference type="Proteomes" id="UP000219338">
    <property type="component" value="Unassembled WGS sequence"/>
</dbReference>